<dbReference type="FunFam" id="3.30.70.1230:FF:000014">
    <property type="entry name" value="adenylate cyclase type 9"/>
    <property type="match status" value="1"/>
</dbReference>
<sequence length="511" mass="58188">MDEKNNEPKNRKQDIKSNTSVSFSREYNEINITPEEYETNEDDIQISLAPYIQVYLAQSSQRVKCCGLSFPIPFERAAGRSWWDPRFDSEILEGQYKLSAFPQIRLRFRYSLLYVFVVSLFWCIYLTFKAVHSEGRDESFTVALIFGTFSIFTLFILLFTRSSLYARFHLPVSIMTAIVMFALSLMSVGTLSVLTPVGDFSLCIEILMIIYTVIPLPLYICVMLGIAYSFLFEFFISSIFPMPLRILCHVCVHLIGIHILVMTHVRMRGTFMKVGQSLLVRRQLELEKQLKEKMIHSVMPPKVADWLMSEGATGGKEDEVHSLEEGDIRSIFRPFNMHRMEDVSILFADIVGFTKMSSTKTAEQLVAILNDLFERFDELCTANGCEKISTLGDCYYCVSGCPEPRADHAECCVQMGLGMISAIAEFEKESREGVNMRVGVHTGTVLCGIVGTKRVKFDVWSNDVTLANKMESTGRPGSVHLSEKTKAFLDDKYILEEGDLYQEKFNFSMSQ</sequence>
<comment type="catalytic activity">
    <reaction evidence="1">
        <text>ATP = 3',5'-cyclic AMP + diphosphate</text>
        <dbReference type="Rhea" id="RHEA:15389"/>
        <dbReference type="ChEBI" id="CHEBI:30616"/>
        <dbReference type="ChEBI" id="CHEBI:33019"/>
        <dbReference type="ChEBI" id="CHEBI:58165"/>
        <dbReference type="EC" id="4.6.1.1"/>
    </reaction>
</comment>
<dbReference type="GO" id="GO:0046872">
    <property type="term" value="F:metal ion binding"/>
    <property type="evidence" value="ECO:0007669"/>
    <property type="project" value="UniProtKB-KW"/>
</dbReference>
<evidence type="ECO:0000256" key="15">
    <source>
        <dbReference type="SAM" id="Phobius"/>
    </source>
</evidence>
<evidence type="ECO:0000259" key="16">
    <source>
        <dbReference type="PROSITE" id="PS50125"/>
    </source>
</evidence>
<keyword evidence="6" id="KW-0479">Metal-binding</keyword>
<evidence type="ECO:0000256" key="6">
    <source>
        <dbReference type="ARBA" id="ARBA00022723"/>
    </source>
</evidence>
<proteinExistence type="inferred from homology"/>
<dbReference type="PROSITE" id="PS50125">
    <property type="entry name" value="GUANYLATE_CYCLASE_2"/>
    <property type="match status" value="1"/>
</dbReference>
<keyword evidence="12 15" id="KW-0472">Membrane</keyword>
<evidence type="ECO:0000256" key="3">
    <source>
        <dbReference type="ARBA" id="ARBA00004141"/>
    </source>
</evidence>
<dbReference type="Gene3D" id="3.30.70.1230">
    <property type="entry name" value="Nucleotide cyclase"/>
    <property type="match status" value="1"/>
</dbReference>
<keyword evidence="7" id="KW-0547">Nucleotide-binding</keyword>
<accession>A0A1B6ML82</accession>
<organism evidence="17">
    <name type="scientific">Graphocephala atropunctata</name>
    <dbReference type="NCBI Taxonomy" id="36148"/>
    <lineage>
        <taxon>Eukaryota</taxon>
        <taxon>Metazoa</taxon>
        <taxon>Ecdysozoa</taxon>
        <taxon>Arthropoda</taxon>
        <taxon>Hexapoda</taxon>
        <taxon>Insecta</taxon>
        <taxon>Pterygota</taxon>
        <taxon>Neoptera</taxon>
        <taxon>Paraneoptera</taxon>
        <taxon>Hemiptera</taxon>
        <taxon>Auchenorrhyncha</taxon>
        <taxon>Membracoidea</taxon>
        <taxon>Cicadellidae</taxon>
        <taxon>Cicadellinae</taxon>
        <taxon>Cicadellini</taxon>
        <taxon>Graphocephala</taxon>
    </lineage>
</organism>
<dbReference type="PROSITE" id="PS00452">
    <property type="entry name" value="GUANYLATE_CYCLASE_1"/>
    <property type="match status" value="1"/>
</dbReference>
<dbReference type="InterPro" id="IPR018297">
    <property type="entry name" value="A/G_cyclase_CS"/>
</dbReference>
<dbReference type="SMART" id="SM00044">
    <property type="entry name" value="CYCc"/>
    <property type="match status" value="1"/>
</dbReference>
<keyword evidence="8" id="KW-0067">ATP-binding</keyword>
<evidence type="ECO:0000256" key="12">
    <source>
        <dbReference type="ARBA" id="ARBA00023136"/>
    </source>
</evidence>
<feature type="transmembrane region" description="Helical" evidence="15">
    <location>
        <begin position="206"/>
        <end position="232"/>
    </location>
</feature>
<feature type="domain" description="Guanylate cyclase" evidence="16">
    <location>
        <begin position="344"/>
        <end position="471"/>
    </location>
</feature>
<dbReference type="AlphaFoldDB" id="A0A1B6ML82"/>
<feature type="transmembrane region" description="Helical" evidence="15">
    <location>
        <begin position="244"/>
        <end position="265"/>
    </location>
</feature>
<evidence type="ECO:0000313" key="17">
    <source>
        <dbReference type="EMBL" id="JAT36718.1"/>
    </source>
</evidence>
<dbReference type="GO" id="GO:0007189">
    <property type="term" value="P:adenylate cyclase-activating G protein-coupled receptor signaling pathway"/>
    <property type="evidence" value="ECO:0007669"/>
    <property type="project" value="TreeGrafter"/>
</dbReference>
<evidence type="ECO:0000256" key="14">
    <source>
        <dbReference type="RuleBase" id="RU000405"/>
    </source>
</evidence>
<reference evidence="17" key="1">
    <citation type="submission" date="2015-11" db="EMBL/GenBank/DDBJ databases">
        <title>De novo transcriptome assembly of four potential Pierce s Disease insect vectors from Arizona vineyards.</title>
        <authorList>
            <person name="Tassone E.E."/>
        </authorList>
    </citation>
    <scope>NUCLEOTIDE SEQUENCE</scope>
</reference>
<comment type="subcellular location">
    <subcellularLocation>
        <location evidence="3">Membrane</location>
        <topology evidence="3">Multi-pass membrane protein</topology>
    </subcellularLocation>
</comment>
<dbReference type="EC" id="4.6.1.1" evidence="4"/>
<comment type="cofactor">
    <cofactor evidence="2">
        <name>Mg(2+)</name>
        <dbReference type="ChEBI" id="CHEBI:18420"/>
    </cofactor>
</comment>
<evidence type="ECO:0000256" key="9">
    <source>
        <dbReference type="ARBA" id="ARBA00022842"/>
    </source>
</evidence>
<feature type="transmembrane region" description="Helical" evidence="15">
    <location>
        <begin position="172"/>
        <end position="194"/>
    </location>
</feature>
<dbReference type="GO" id="GO:0006171">
    <property type="term" value="P:cAMP biosynthetic process"/>
    <property type="evidence" value="ECO:0007669"/>
    <property type="project" value="UniProtKB-KW"/>
</dbReference>
<dbReference type="InterPro" id="IPR029787">
    <property type="entry name" value="Nucleotide_cyclase"/>
</dbReference>
<evidence type="ECO:0000256" key="2">
    <source>
        <dbReference type="ARBA" id="ARBA00001946"/>
    </source>
</evidence>
<evidence type="ECO:0000256" key="5">
    <source>
        <dbReference type="ARBA" id="ARBA00022692"/>
    </source>
</evidence>
<dbReference type="Pfam" id="PF00211">
    <property type="entry name" value="Guanylate_cyc"/>
    <property type="match status" value="1"/>
</dbReference>
<protein>
    <recommendedName>
        <fullName evidence="4">adenylate cyclase</fullName>
        <ecNumber evidence="4">4.6.1.1</ecNumber>
    </recommendedName>
</protein>
<dbReference type="SUPFAM" id="SSF55073">
    <property type="entry name" value="Nucleotide cyclase"/>
    <property type="match status" value="1"/>
</dbReference>
<gene>
    <name evidence="17" type="ORF">g.14330</name>
</gene>
<evidence type="ECO:0000256" key="1">
    <source>
        <dbReference type="ARBA" id="ARBA00001593"/>
    </source>
</evidence>
<dbReference type="PANTHER" id="PTHR45627:SF8">
    <property type="entry name" value="ADENYLATE CYCLASE TYPE 9"/>
    <property type="match status" value="1"/>
</dbReference>
<dbReference type="PANTHER" id="PTHR45627">
    <property type="entry name" value="ADENYLATE CYCLASE TYPE 1"/>
    <property type="match status" value="1"/>
</dbReference>
<dbReference type="GO" id="GO:0004016">
    <property type="term" value="F:adenylate cyclase activity"/>
    <property type="evidence" value="ECO:0007669"/>
    <property type="project" value="UniProtKB-EC"/>
</dbReference>
<comment type="similarity">
    <text evidence="14">Belongs to the adenylyl cyclase class-4/guanylyl cyclase family.</text>
</comment>
<dbReference type="CDD" id="cd07302">
    <property type="entry name" value="CHD"/>
    <property type="match status" value="1"/>
</dbReference>
<keyword evidence="10 15" id="KW-1133">Transmembrane helix</keyword>
<evidence type="ECO:0000256" key="11">
    <source>
        <dbReference type="ARBA" id="ARBA00022998"/>
    </source>
</evidence>
<dbReference type="GO" id="GO:0005886">
    <property type="term" value="C:plasma membrane"/>
    <property type="evidence" value="ECO:0007669"/>
    <property type="project" value="TreeGrafter"/>
</dbReference>
<keyword evidence="11" id="KW-0115">cAMP biosynthesis</keyword>
<evidence type="ECO:0000256" key="4">
    <source>
        <dbReference type="ARBA" id="ARBA00012201"/>
    </source>
</evidence>
<evidence type="ECO:0000256" key="7">
    <source>
        <dbReference type="ARBA" id="ARBA00022741"/>
    </source>
</evidence>
<dbReference type="GO" id="GO:0005524">
    <property type="term" value="F:ATP binding"/>
    <property type="evidence" value="ECO:0007669"/>
    <property type="project" value="UniProtKB-KW"/>
</dbReference>
<keyword evidence="5 15" id="KW-0812">Transmembrane</keyword>
<keyword evidence="13 14" id="KW-0456">Lyase</keyword>
<feature type="transmembrane region" description="Helical" evidence="15">
    <location>
        <begin position="140"/>
        <end position="160"/>
    </location>
</feature>
<dbReference type="EMBL" id="GEBQ01003259">
    <property type="protein sequence ID" value="JAT36718.1"/>
    <property type="molecule type" value="Transcribed_RNA"/>
</dbReference>
<name>A0A1B6ML82_9HEMI</name>
<feature type="transmembrane region" description="Helical" evidence="15">
    <location>
        <begin position="110"/>
        <end position="128"/>
    </location>
</feature>
<keyword evidence="9" id="KW-0460">Magnesium</keyword>
<evidence type="ECO:0000256" key="10">
    <source>
        <dbReference type="ARBA" id="ARBA00022989"/>
    </source>
</evidence>
<evidence type="ECO:0000256" key="8">
    <source>
        <dbReference type="ARBA" id="ARBA00022840"/>
    </source>
</evidence>
<dbReference type="GO" id="GO:0035556">
    <property type="term" value="P:intracellular signal transduction"/>
    <property type="evidence" value="ECO:0007669"/>
    <property type="project" value="InterPro"/>
</dbReference>
<evidence type="ECO:0000256" key="13">
    <source>
        <dbReference type="ARBA" id="ARBA00023239"/>
    </source>
</evidence>
<dbReference type="InterPro" id="IPR001054">
    <property type="entry name" value="A/G_cyclase"/>
</dbReference>